<evidence type="ECO:0000313" key="8">
    <source>
        <dbReference type="Proteomes" id="UP000321363"/>
    </source>
</evidence>
<evidence type="ECO:0000256" key="6">
    <source>
        <dbReference type="SAM" id="Phobius"/>
    </source>
</evidence>
<feature type="transmembrane region" description="Helical" evidence="6">
    <location>
        <begin position="72"/>
        <end position="96"/>
    </location>
</feature>
<comment type="caution">
    <text evidence="7">The sequence shown here is derived from an EMBL/GenBank/DDBJ whole genome shotgun (WGS) entry which is preliminary data.</text>
</comment>
<name>A0A5C6W5C5_9BACI</name>
<proteinExistence type="predicted"/>
<keyword evidence="4 6" id="KW-1133">Transmembrane helix</keyword>
<evidence type="ECO:0000313" key="7">
    <source>
        <dbReference type="EMBL" id="TXC91618.1"/>
    </source>
</evidence>
<keyword evidence="5 6" id="KW-0472">Membrane</keyword>
<feature type="transmembrane region" description="Helical" evidence="6">
    <location>
        <begin position="41"/>
        <end position="60"/>
    </location>
</feature>
<feature type="transmembrane region" description="Helical" evidence="6">
    <location>
        <begin position="117"/>
        <end position="136"/>
    </location>
</feature>
<evidence type="ECO:0000256" key="2">
    <source>
        <dbReference type="ARBA" id="ARBA00022475"/>
    </source>
</evidence>
<dbReference type="OrthoDB" id="5024156at2"/>
<dbReference type="InterPro" id="IPR019108">
    <property type="entry name" value="Caa3_assmbl_CtaG-rel"/>
</dbReference>
<sequence>MYSETVIKAILIIMTVLSILLYVYATIISNRKFRKWPTYRTVFWILGVLFVVSSFIGPIADRAHHDFVAHMIGHLLLGMLAPFLLVVAAPMTLLLRTLKVQYARRLSSILKSRWIKFFSDPIIASILNVGGLWILYTTELYSSLHENIILHTFVHIHVFLAGYLFTASIIYIDPTPHKRSIGYRFVTLVLALACHGILSKYIYAYPPYGVSTNHAEVGGLLMYYGGDIIDGLLIFTLCLQWYKSQQPRAIHAIKIN</sequence>
<comment type="subcellular location">
    <subcellularLocation>
        <location evidence="1">Cell membrane</location>
        <topology evidence="1">Multi-pass membrane protein</topology>
    </subcellularLocation>
</comment>
<feature type="transmembrane region" description="Helical" evidence="6">
    <location>
        <begin position="183"/>
        <end position="203"/>
    </location>
</feature>
<evidence type="ECO:0000256" key="5">
    <source>
        <dbReference type="ARBA" id="ARBA00023136"/>
    </source>
</evidence>
<keyword evidence="2" id="KW-1003">Cell membrane</keyword>
<reference evidence="7 8" key="1">
    <citation type="journal article" date="2005" name="Int. J. Syst. Evol. Microbiol.">
        <title>Bacillus litoralis sp. nov., isolated from a tidal flat of the Yellow Sea in Korea.</title>
        <authorList>
            <person name="Yoon J.H."/>
            <person name="Oh T.K."/>
        </authorList>
    </citation>
    <scope>NUCLEOTIDE SEQUENCE [LARGE SCALE GENOMIC DNA]</scope>
    <source>
        <strain evidence="7 8">SW-211</strain>
    </source>
</reference>
<dbReference type="GO" id="GO:0005886">
    <property type="term" value="C:plasma membrane"/>
    <property type="evidence" value="ECO:0007669"/>
    <property type="project" value="UniProtKB-SubCell"/>
</dbReference>
<dbReference type="Proteomes" id="UP000321363">
    <property type="component" value="Unassembled WGS sequence"/>
</dbReference>
<keyword evidence="8" id="KW-1185">Reference proteome</keyword>
<evidence type="ECO:0000256" key="4">
    <source>
        <dbReference type="ARBA" id="ARBA00022989"/>
    </source>
</evidence>
<feature type="transmembrane region" description="Helical" evidence="6">
    <location>
        <begin position="148"/>
        <end position="171"/>
    </location>
</feature>
<protein>
    <submittedName>
        <fullName evidence="7">Cytochrome c oxidase assembly protein</fullName>
    </submittedName>
</protein>
<gene>
    <name evidence="7" type="ORF">FS935_08260</name>
</gene>
<accession>A0A5C6W5C5</accession>
<evidence type="ECO:0000256" key="3">
    <source>
        <dbReference type="ARBA" id="ARBA00022692"/>
    </source>
</evidence>
<feature type="transmembrane region" description="Helical" evidence="6">
    <location>
        <begin position="223"/>
        <end position="242"/>
    </location>
</feature>
<evidence type="ECO:0000256" key="1">
    <source>
        <dbReference type="ARBA" id="ARBA00004651"/>
    </source>
</evidence>
<dbReference type="Pfam" id="PF09678">
    <property type="entry name" value="Caa3_CtaG"/>
    <property type="match status" value="1"/>
</dbReference>
<dbReference type="EMBL" id="VOQF01000004">
    <property type="protein sequence ID" value="TXC91618.1"/>
    <property type="molecule type" value="Genomic_DNA"/>
</dbReference>
<feature type="transmembrane region" description="Helical" evidence="6">
    <location>
        <begin position="6"/>
        <end position="29"/>
    </location>
</feature>
<keyword evidence="3 6" id="KW-0812">Transmembrane</keyword>
<dbReference type="RefSeq" id="WP_146947423.1">
    <property type="nucleotide sequence ID" value="NZ_VOQF01000004.1"/>
</dbReference>
<organism evidence="7 8">
    <name type="scientific">Metabacillus litoralis</name>
    <dbReference type="NCBI Taxonomy" id="152268"/>
    <lineage>
        <taxon>Bacteria</taxon>
        <taxon>Bacillati</taxon>
        <taxon>Bacillota</taxon>
        <taxon>Bacilli</taxon>
        <taxon>Bacillales</taxon>
        <taxon>Bacillaceae</taxon>
        <taxon>Metabacillus</taxon>
    </lineage>
</organism>
<dbReference type="AlphaFoldDB" id="A0A5C6W5C5"/>